<comment type="similarity">
    <text evidence="2">Belongs to the BexD/CtrA/VexA family.</text>
</comment>
<dbReference type="Pfam" id="PF22461">
    <property type="entry name" value="SLBB_2"/>
    <property type="match status" value="2"/>
</dbReference>
<comment type="subcellular location">
    <subcellularLocation>
        <location evidence="1">Cell outer membrane</location>
        <topology evidence="1">Multi-pass membrane protein</topology>
    </subcellularLocation>
</comment>
<evidence type="ECO:0000256" key="14">
    <source>
        <dbReference type="ARBA" id="ARBA00023288"/>
    </source>
</evidence>
<feature type="domain" description="Outer-membrane lipoprotein Wza C-terminal" evidence="17">
    <location>
        <begin position="350"/>
        <end position="379"/>
    </location>
</feature>
<dbReference type="EMBL" id="PIPT01000008">
    <property type="protein sequence ID" value="RUO46627.1"/>
    <property type="molecule type" value="Genomic_DNA"/>
</dbReference>
<dbReference type="OrthoDB" id="9808421at2"/>
<evidence type="ECO:0000256" key="6">
    <source>
        <dbReference type="ARBA" id="ARBA00022692"/>
    </source>
</evidence>
<keyword evidence="11" id="KW-0472">Membrane</keyword>
<evidence type="ECO:0000313" key="20">
    <source>
        <dbReference type="Proteomes" id="UP000286678"/>
    </source>
</evidence>
<evidence type="ECO:0000256" key="5">
    <source>
        <dbReference type="ARBA" id="ARBA00022597"/>
    </source>
</evidence>
<evidence type="ECO:0000256" key="12">
    <source>
        <dbReference type="ARBA" id="ARBA00023139"/>
    </source>
</evidence>
<dbReference type="Proteomes" id="UP000286678">
    <property type="component" value="Unassembled WGS sequence"/>
</dbReference>
<dbReference type="GO" id="GO:0015159">
    <property type="term" value="F:polysaccharide transmembrane transporter activity"/>
    <property type="evidence" value="ECO:0007669"/>
    <property type="project" value="InterPro"/>
</dbReference>
<dbReference type="AlphaFoldDB" id="A0A432XDK0"/>
<comment type="caution">
    <text evidence="19">The sequence shown here is derived from an EMBL/GenBank/DDBJ whole genome shotgun (WGS) entry which is preliminary data.</text>
</comment>
<evidence type="ECO:0000256" key="13">
    <source>
        <dbReference type="ARBA" id="ARBA00023237"/>
    </source>
</evidence>
<dbReference type="InterPro" id="IPR040716">
    <property type="entry name" value="Wza_C"/>
</dbReference>
<evidence type="ECO:0000259" key="17">
    <source>
        <dbReference type="Pfam" id="PF18412"/>
    </source>
</evidence>
<evidence type="ECO:0000256" key="2">
    <source>
        <dbReference type="ARBA" id="ARBA00009450"/>
    </source>
</evidence>
<feature type="domain" description="SLBB" evidence="18">
    <location>
        <begin position="262"/>
        <end position="347"/>
    </location>
</feature>
<evidence type="ECO:0000256" key="3">
    <source>
        <dbReference type="ARBA" id="ARBA00022448"/>
    </source>
</evidence>
<dbReference type="PANTHER" id="PTHR33619:SF3">
    <property type="entry name" value="POLYSACCHARIDE EXPORT PROTEIN GFCE-RELATED"/>
    <property type="match status" value="1"/>
</dbReference>
<evidence type="ECO:0000259" key="18">
    <source>
        <dbReference type="Pfam" id="PF22461"/>
    </source>
</evidence>
<dbReference type="InterPro" id="IPR003715">
    <property type="entry name" value="Poly_export_N"/>
</dbReference>
<evidence type="ECO:0000256" key="11">
    <source>
        <dbReference type="ARBA" id="ARBA00023136"/>
    </source>
</evidence>
<keyword evidence="10" id="KW-0626">Porin</keyword>
<feature type="signal peptide" evidence="15">
    <location>
        <begin position="1"/>
        <end position="21"/>
    </location>
</feature>
<dbReference type="Gene3D" id="1.20.5.70">
    <property type="match status" value="1"/>
</dbReference>
<keyword evidence="7 15" id="KW-0732">Signal</keyword>
<dbReference type="InterPro" id="IPR049712">
    <property type="entry name" value="Poly_export"/>
</dbReference>
<keyword evidence="6" id="KW-0812">Transmembrane</keyword>
<gene>
    <name evidence="19" type="ORF">CWE21_10750</name>
</gene>
<protein>
    <submittedName>
        <fullName evidence="19">Polysaccharide export protein Wza</fullName>
    </submittedName>
</protein>
<evidence type="ECO:0000259" key="16">
    <source>
        <dbReference type="Pfam" id="PF02563"/>
    </source>
</evidence>
<reference evidence="20" key="1">
    <citation type="journal article" date="2018" name="Front. Microbiol.">
        <title>Genome-Based Analysis Reveals the Taxonomy and Diversity of the Family Idiomarinaceae.</title>
        <authorList>
            <person name="Liu Y."/>
            <person name="Lai Q."/>
            <person name="Shao Z."/>
        </authorList>
    </citation>
    <scope>NUCLEOTIDE SEQUENCE [LARGE SCALE GENOMIC DNA]</scope>
    <source>
        <strain evidence="20">SW15</strain>
    </source>
</reference>
<evidence type="ECO:0000313" key="19">
    <source>
        <dbReference type="EMBL" id="RUO46627.1"/>
    </source>
</evidence>
<proteinExistence type="inferred from homology"/>
<organism evidence="19 20">
    <name type="scientific">Pseudidiomarina aquimaris</name>
    <dbReference type="NCBI Taxonomy" id="641841"/>
    <lineage>
        <taxon>Bacteria</taxon>
        <taxon>Pseudomonadati</taxon>
        <taxon>Pseudomonadota</taxon>
        <taxon>Gammaproteobacteria</taxon>
        <taxon>Alteromonadales</taxon>
        <taxon>Idiomarinaceae</taxon>
        <taxon>Pseudidiomarina</taxon>
    </lineage>
</organism>
<dbReference type="Pfam" id="PF02563">
    <property type="entry name" value="Poly_export"/>
    <property type="match status" value="1"/>
</dbReference>
<keyword evidence="3" id="KW-0813">Transport</keyword>
<accession>A0A432XDK0</accession>
<evidence type="ECO:0000256" key="15">
    <source>
        <dbReference type="SAM" id="SignalP"/>
    </source>
</evidence>
<dbReference type="PANTHER" id="PTHR33619">
    <property type="entry name" value="POLYSACCHARIDE EXPORT PROTEIN GFCE-RELATED"/>
    <property type="match status" value="1"/>
</dbReference>
<name>A0A432XDK0_9GAMM</name>
<keyword evidence="5" id="KW-0762">Sugar transport</keyword>
<dbReference type="NCBIfam" id="NF011658">
    <property type="entry name" value="PRK15078.1"/>
    <property type="match status" value="1"/>
</dbReference>
<evidence type="ECO:0000256" key="8">
    <source>
        <dbReference type="ARBA" id="ARBA00023047"/>
    </source>
</evidence>
<keyword evidence="14" id="KW-0449">Lipoprotein</keyword>
<dbReference type="GO" id="GO:0046930">
    <property type="term" value="C:pore complex"/>
    <property type="evidence" value="ECO:0007669"/>
    <property type="project" value="UniProtKB-KW"/>
</dbReference>
<dbReference type="Pfam" id="PF18412">
    <property type="entry name" value="Wza_C"/>
    <property type="match status" value="1"/>
</dbReference>
<dbReference type="GO" id="GO:0015288">
    <property type="term" value="F:porin activity"/>
    <property type="evidence" value="ECO:0007669"/>
    <property type="project" value="UniProtKB-KW"/>
</dbReference>
<evidence type="ECO:0000256" key="7">
    <source>
        <dbReference type="ARBA" id="ARBA00022729"/>
    </source>
</evidence>
<sequence>MNMKLTAVSTLALWLGGCALAPGGHIPDDSSGGLFSDDSRSAYEQEFSEAELMKLVDVYQISPMLISEMQTPATKPEFNSALEQARNNYDYTVGRGDILNITVWNHPELTIPAGSMRSAEEAGNWVHSDGTIFYPYIGKVQVAGKRVTEIREDITKRLAKYIESPQVDVTVAAFRSQRVYVTGAVNQPGTVPVTNVPMTLIEAVNAAGGMNEAANWNQVTLTRGNTARSFNLRELYQAGNTDQNILLQPNDVVHVARNDDNKVFVLGEVRKPQSYMMGQSGTTLAEALADAGGMFESTANASGIFVIRQAEADSGKIAQVYQLNAENAIALVMAEQFELQQRDIVYVTAAPVARWNRVISQLLPSITGLYSIGRFSDDISN</sequence>
<keyword evidence="13" id="KW-0998">Cell outer membrane</keyword>
<dbReference type="RefSeq" id="WP_126834446.1">
    <property type="nucleotide sequence ID" value="NZ_PIPT01000008.1"/>
</dbReference>
<dbReference type="GO" id="GO:0006811">
    <property type="term" value="P:monoatomic ion transport"/>
    <property type="evidence" value="ECO:0007669"/>
    <property type="project" value="UniProtKB-KW"/>
</dbReference>
<dbReference type="InterPro" id="IPR054765">
    <property type="entry name" value="SLBB_dom"/>
</dbReference>
<feature type="domain" description="SLBB" evidence="18">
    <location>
        <begin position="177"/>
        <end position="255"/>
    </location>
</feature>
<keyword evidence="8" id="KW-0625">Polysaccharide transport</keyword>
<keyword evidence="9" id="KW-0406">Ion transport</keyword>
<dbReference type="Gene3D" id="3.30.1950.10">
    <property type="entry name" value="wza like domain"/>
    <property type="match status" value="1"/>
</dbReference>
<keyword evidence="4" id="KW-1134">Transmembrane beta strand</keyword>
<feature type="chain" id="PRO_5019311260" evidence="15">
    <location>
        <begin position="22"/>
        <end position="381"/>
    </location>
</feature>
<evidence type="ECO:0000256" key="1">
    <source>
        <dbReference type="ARBA" id="ARBA00004571"/>
    </source>
</evidence>
<keyword evidence="12" id="KW-0564">Palmitate</keyword>
<dbReference type="GO" id="GO:0009279">
    <property type="term" value="C:cell outer membrane"/>
    <property type="evidence" value="ECO:0007669"/>
    <property type="project" value="UniProtKB-SubCell"/>
</dbReference>
<evidence type="ECO:0000256" key="4">
    <source>
        <dbReference type="ARBA" id="ARBA00022452"/>
    </source>
</evidence>
<evidence type="ECO:0000256" key="9">
    <source>
        <dbReference type="ARBA" id="ARBA00023065"/>
    </source>
</evidence>
<feature type="domain" description="Polysaccharide export protein N-terminal" evidence="16">
    <location>
        <begin position="86"/>
        <end position="171"/>
    </location>
</feature>
<dbReference type="PROSITE" id="PS51257">
    <property type="entry name" value="PROKAR_LIPOPROTEIN"/>
    <property type="match status" value="1"/>
</dbReference>
<keyword evidence="20" id="KW-1185">Reference proteome</keyword>
<dbReference type="Gene3D" id="3.10.560.10">
    <property type="entry name" value="Outer membrane lipoprotein wza domain like"/>
    <property type="match status" value="2"/>
</dbReference>
<evidence type="ECO:0000256" key="10">
    <source>
        <dbReference type="ARBA" id="ARBA00023114"/>
    </source>
</evidence>